<dbReference type="InterPro" id="IPR002933">
    <property type="entry name" value="Peptidase_M20"/>
</dbReference>
<dbReference type="InterPro" id="IPR001261">
    <property type="entry name" value="ArgE/DapE_CS"/>
</dbReference>
<dbReference type="PANTHER" id="PTHR43808:SF17">
    <property type="entry name" value="PEPTIDASE M20"/>
    <property type="match status" value="1"/>
</dbReference>
<organism evidence="6 7">
    <name type="scientific">Edaphobacter modestus</name>
    <dbReference type="NCBI Taxonomy" id="388466"/>
    <lineage>
        <taxon>Bacteria</taxon>
        <taxon>Pseudomonadati</taxon>
        <taxon>Acidobacteriota</taxon>
        <taxon>Terriglobia</taxon>
        <taxon>Terriglobales</taxon>
        <taxon>Acidobacteriaceae</taxon>
        <taxon>Edaphobacter</taxon>
    </lineage>
</organism>
<comment type="cofactor">
    <cofactor evidence="1">
        <name>Zn(2+)</name>
        <dbReference type="ChEBI" id="CHEBI:29105"/>
    </cofactor>
</comment>
<dbReference type="InterPro" id="IPR011650">
    <property type="entry name" value="Peptidase_M20_dimer"/>
</dbReference>
<evidence type="ECO:0000256" key="3">
    <source>
        <dbReference type="ARBA" id="ARBA00022801"/>
    </source>
</evidence>
<dbReference type="RefSeq" id="WP_130417753.1">
    <property type="nucleotide sequence ID" value="NZ_SHKW01000001.1"/>
</dbReference>
<dbReference type="InterPro" id="IPR050072">
    <property type="entry name" value="Peptidase_M20A"/>
</dbReference>
<dbReference type="Pfam" id="PF01546">
    <property type="entry name" value="Peptidase_M20"/>
    <property type="match status" value="1"/>
</dbReference>
<dbReference type="SUPFAM" id="SSF53187">
    <property type="entry name" value="Zn-dependent exopeptidases"/>
    <property type="match status" value="1"/>
</dbReference>
<accession>A0A4Q7YRV4</accession>
<evidence type="ECO:0000313" key="6">
    <source>
        <dbReference type="EMBL" id="RZU39565.1"/>
    </source>
</evidence>
<dbReference type="GO" id="GO:0046872">
    <property type="term" value="F:metal ion binding"/>
    <property type="evidence" value="ECO:0007669"/>
    <property type="project" value="UniProtKB-KW"/>
</dbReference>
<dbReference type="AlphaFoldDB" id="A0A4Q7YRV4"/>
<dbReference type="PANTHER" id="PTHR43808">
    <property type="entry name" value="ACETYLORNITHINE DEACETYLASE"/>
    <property type="match status" value="1"/>
</dbReference>
<dbReference type="Pfam" id="PF07687">
    <property type="entry name" value="M20_dimer"/>
    <property type="match status" value="1"/>
</dbReference>
<dbReference type="InterPro" id="IPR036264">
    <property type="entry name" value="Bact_exopeptidase_dim_dom"/>
</dbReference>
<gene>
    <name evidence="6" type="ORF">BDD14_0950</name>
</gene>
<dbReference type="Proteomes" id="UP000292958">
    <property type="component" value="Unassembled WGS sequence"/>
</dbReference>
<dbReference type="EMBL" id="SHKW01000001">
    <property type="protein sequence ID" value="RZU39565.1"/>
    <property type="molecule type" value="Genomic_DNA"/>
</dbReference>
<keyword evidence="3" id="KW-0378">Hydrolase</keyword>
<evidence type="ECO:0000256" key="2">
    <source>
        <dbReference type="ARBA" id="ARBA00022723"/>
    </source>
</evidence>
<evidence type="ECO:0000256" key="1">
    <source>
        <dbReference type="ARBA" id="ARBA00001947"/>
    </source>
</evidence>
<dbReference type="GO" id="GO:0016787">
    <property type="term" value="F:hydrolase activity"/>
    <property type="evidence" value="ECO:0007669"/>
    <property type="project" value="UniProtKB-KW"/>
</dbReference>
<sequence length="424" mass="44618">MSASAHQRISNLAALTAVHRAFHWLHLHQPQVRRWLLEMVRIAAPPFGEQPRAAWFLERFRSLGLANVHLDDEGNALAELAPEGDSDSASPVILLSAHLDTVFPAGTPCEPIERTDSSRIHGPGVCDNAAGLSALLALAAALRHARINPPATILFAANVGEEGEGDLRGMRHLFQHGPYRGRIAAAIALEGSGTAVVTRALGSLRFRFTVAGPGGHSWSDAGTPNPILLLSRALTAISDLPLPSAPLTTLNVGFISGGTSVNSIPSSASALIELRSSEAHPLHQAAVEIRRLADEAVAPFASTPHPPTLLLEPIGDRPAAALSNDSSLISTLRAVDRHLNLNTELRLGSTDANLPLSLGVPALAIGTGGTGGGIHTLEEWYDPNGREIALRRILLLLLASTQIAPQLALEWSAAGSDAAVPREP</sequence>
<comment type="caution">
    <text evidence="6">The sequence shown here is derived from an EMBL/GenBank/DDBJ whole genome shotgun (WGS) entry which is preliminary data.</text>
</comment>
<evidence type="ECO:0000313" key="7">
    <source>
        <dbReference type="Proteomes" id="UP000292958"/>
    </source>
</evidence>
<protein>
    <submittedName>
        <fullName evidence="6">Acetylornithine deacetylase/succinyl-diaminopimelate desuccinylase-like protein</fullName>
    </submittedName>
</protein>
<name>A0A4Q7YRV4_9BACT</name>
<evidence type="ECO:0000259" key="5">
    <source>
        <dbReference type="Pfam" id="PF07687"/>
    </source>
</evidence>
<keyword evidence="2" id="KW-0479">Metal-binding</keyword>
<feature type="domain" description="Peptidase M20 dimerisation" evidence="5">
    <location>
        <begin position="202"/>
        <end position="296"/>
    </location>
</feature>
<keyword evidence="4" id="KW-0862">Zinc</keyword>
<dbReference type="SUPFAM" id="SSF55031">
    <property type="entry name" value="Bacterial exopeptidase dimerisation domain"/>
    <property type="match status" value="1"/>
</dbReference>
<evidence type="ECO:0000256" key="4">
    <source>
        <dbReference type="ARBA" id="ARBA00022833"/>
    </source>
</evidence>
<dbReference type="OrthoDB" id="9783294at2"/>
<proteinExistence type="predicted"/>
<keyword evidence="7" id="KW-1185">Reference proteome</keyword>
<dbReference type="PROSITE" id="PS00758">
    <property type="entry name" value="ARGE_DAPE_CPG2_1"/>
    <property type="match status" value="1"/>
</dbReference>
<reference evidence="6 7" key="1">
    <citation type="submission" date="2019-02" db="EMBL/GenBank/DDBJ databases">
        <title>Genomic Encyclopedia of Archaeal and Bacterial Type Strains, Phase II (KMG-II): from individual species to whole genera.</title>
        <authorList>
            <person name="Goeker M."/>
        </authorList>
    </citation>
    <scope>NUCLEOTIDE SEQUENCE [LARGE SCALE GENOMIC DNA]</scope>
    <source>
        <strain evidence="6 7">DSM 18101</strain>
    </source>
</reference>
<dbReference type="Gene3D" id="3.40.630.10">
    <property type="entry name" value="Zn peptidases"/>
    <property type="match status" value="1"/>
</dbReference>
<dbReference type="Gene3D" id="3.30.70.360">
    <property type="match status" value="1"/>
</dbReference>